<dbReference type="Proteomes" id="UP001344906">
    <property type="component" value="Unassembled WGS sequence"/>
</dbReference>
<dbReference type="Pfam" id="PF02230">
    <property type="entry name" value="Abhydrolase_2"/>
    <property type="match status" value="1"/>
</dbReference>
<evidence type="ECO:0000256" key="1">
    <source>
        <dbReference type="ARBA" id="ARBA00004613"/>
    </source>
</evidence>
<evidence type="ECO:0000313" key="11">
    <source>
        <dbReference type="Proteomes" id="UP001344906"/>
    </source>
</evidence>
<evidence type="ECO:0000256" key="2">
    <source>
        <dbReference type="ARBA" id="ARBA00022525"/>
    </source>
</evidence>
<dbReference type="PANTHER" id="PTHR38050:SF2">
    <property type="entry name" value="FERULOYL ESTERASE C-RELATED"/>
    <property type="match status" value="1"/>
</dbReference>
<reference evidence="10 11" key="1">
    <citation type="submission" date="2023-02" db="EMBL/GenBank/DDBJ databases">
        <title>Dictyobacter halimunensis sp. nov., a new member of the class Ktedonobacteria from forest soil in a geothermal area.</title>
        <authorList>
            <person name="Rachmania M.K."/>
            <person name="Ningsih F."/>
            <person name="Sakai Y."/>
            <person name="Yabe S."/>
            <person name="Yokota A."/>
            <person name="Sjamsuridzal W."/>
        </authorList>
    </citation>
    <scope>NUCLEOTIDE SEQUENCE [LARGE SCALE GENOMIC DNA]</scope>
    <source>
        <strain evidence="10 11">S3.2.2.5</strain>
    </source>
</reference>
<keyword evidence="4" id="KW-0732">Signal</keyword>
<feature type="region of interest" description="Disordered" evidence="8">
    <location>
        <begin position="1"/>
        <end position="24"/>
    </location>
</feature>
<evidence type="ECO:0000313" key="10">
    <source>
        <dbReference type="EMBL" id="GLV55544.1"/>
    </source>
</evidence>
<keyword evidence="6" id="KW-0119">Carbohydrate metabolism</keyword>
<comment type="subcellular location">
    <subcellularLocation>
        <location evidence="1">Secreted</location>
    </subcellularLocation>
</comment>
<dbReference type="EMBL" id="BSRI01000001">
    <property type="protein sequence ID" value="GLV55544.1"/>
    <property type="molecule type" value="Genomic_DNA"/>
</dbReference>
<dbReference type="Gene3D" id="3.40.50.1820">
    <property type="entry name" value="alpha/beta hydrolase"/>
    <property type="match status" value="1"/>
</dbReference>
<evidence type="ECO:0000256" key="4">
    <source>
        <dbReference type="ARBA" id="ARBA00022729"/>
    </source>
</evidence>
<feature type="compositionally biased region" description="Low complexity" evidence="8">
    <location>
        <begin position="1"/>
        <end position="12"/>
    </location>
</feature>
<evidence type="ECO:0000256" key="6">
    <source>
        <dbReference type="ARBA" id="ARBA00023277"/>
    </source>
</evidence>
<evidence type="ECO:0000256" key="7">
    <source>
        <dbReference type="ARBA" id="ARBA00023326"/>
    </source>
</evidence>
<evidence type="ECO:0000259" key="9">
    <source>
        <dbReference type="Pfam" id="PF02230"/>
    </source>
</evidence>
<keyword evidence="5" id="KW-0378">Hydrolase</keyword>
<keyword evidence="3" id="KW-0858">Xylan degradation</keyword>
<feature type="domain" description="Phospholipase/carboxylesterase/thioesterase" evidence="9">
    <location>
        <begin position="61"/>
        <end position="206"/>
    </location>
</feature>
<protein>
    <submittedName>
        <fullName evidence="10">Esterase</fullName>
    </submittedName>
</protein>
<evidence type="ECO:0000256" key="5">
    <source>
        <dbReference type="ARBA" id="ARBA00022801"/>
    </source>
</evidence>
<accession>A0ABQ6FMV4</accession>
<dbReference type="SUPFAM" id="SSF53474">
    <property type="entry name" value="alpha/beta-Hydrolases"/>
    <property type="match status" value="1"/>
</dbReference>
<organism evidence="10 11">
    <name type="scientific">Dictyobacter halimunensis</name>
    <dbReference type="NCBI Taxonomy" id="3026934"/>
    <lineage>
        <taxon>Bacteria</taxon>
        <taxon>Bacillati</taxon>
        <taxon>Chloroflexota</taxon>
        <taxon>Ktedonobacteria</taxon>
        <taxon>Ktedonobacterales</taxon>
        <taxon>Dictyobacteraceae</taxon>
        <taxon>Dictyobacter</taxon>
    </lineage>
</organism>
<proteinExistence type="predicted"/>
<evidence type="ECO:0000256" key="8">
    <source>
        <dbReference type="SAM" id="MobiDB-lite"/>
    </source>
</evidence>
<name>A0ABQ6FMV4_9CHLR</name>
<dbReference type="InterPro" id="IPR003140">
    <property type="entry name" value="PLipase/COase/thioEstase"/>
</dbReference>
<keyword evidence="7" id="KW-0624">Polysaccharide degradation</keyword>
<gene>
    <name evidence="10" type="primary">lpqC</name>
    <name evidence="10" type="ORF">KDH_23880</name>
</gene>
<comment type="caution">
    <text evidence="10">The sequence shown here is derived from an EMBL/GenBank/DDBJ whole genome shotgun (WGS) entry which is preliminary data.</text>
</comment>
<sequence>MTGSSSSQSSQQGKNACAGNSPVRAGTTQNQVVAVPPAVARGQHTRTYLVHTPAQYTSRTPVPVIIIFHGHGGTASDAEQGTGFSQLADKEHFIAVYPQGLPDDQQLPMWASIGPYDYNIDETVFMNNMLDKLSKDFCIDSQRIYATGFSNGGGMSGFVACQLSTRIAAVSPISGNYYPLQAGCHPRRPVPMLEIHGSADPIVPYNGISAKVNPQWPLPAVQDWLHEWAQRNGCTQGPEVFARDKNSTGFRWTGCHQDASILHYRIEGGGHSIPATIGNLPTEQVIWNFFKLHSLSGPAS</sequence>
<dbReference type="PANTHER" id="PTHR38050">
    <property type="match status" value="1"/>
</dbReference>
<keyword evidence="11" id="KW-1185">Reference proteome</keyword>
<dbReference type="InterPro" id="IPR029058">
    <property type="entry name" value="AB_hydrolase_fold"/>
</dbReference>
<evidence type="ECO:0000256" key="3">
    <source>
        <dbReference type="ARBA" id="ARBA00022651"/>
    </source>
</evidence>
<dbReference type="InterPro" id="IPR043595">
    <property type="entry name" value="FaeB/C/D"/>
</dbReference>
<dbReference type="RefSeq" id="WP_338249985.1">
    <property type="nucleotide sequence ID" value="NZ_BSRI01000001.1"/>
</dbReference>
<keyword evidence="2" id="KW-0964">Secreted</keyword>